<feature type="region of interest" description="Disordered" evidence="1">
    <location>
        <begin position="544"/>
        <end position="570"/>
    </location>
</feature>
<reference evidence="3" key="1">
    <citation type="submission" date="2020-01" db="EMBL/GenBank/DDBJ databases">
        <authorList>
            <consortium name="DOE Joint Genome Institute"/>
            <person name="Haridas S."/>
            <person name="Albert R."/>
            <person name="Binder M."/>
            <person name="Bloem J."/>
            <person name="Labutti K."/>
            <person name="Salamov A."/>
            <person name="Andreopoulos B."/>
            <person name="Baker S.E."/>
            <person name="Barry K."/>
            <person name="Bills G."/>
            <person name="Bluhm B.H."/>
            <person name="Cannon C."/>
            <person name="Castanera R."/>
            <person name="Culley D.E."/>
            <person name="Daum C."/>
            <person name="Ezra D."/>
            <person name="Gonzalez J.B."/>
            <person name="Henrissat B."/>
            <person name="Kuo A."/>
            <person name="Liang C."/>
            <person name="Lipzen A."/>
            <person name="Lutzoni F."/>
            <person name="Magnuson J."/>
            <person name="Mondo S."/>
            <person name="Nolan M."/>
            <person name="Ohm R."/>
            <person name="Pangilinan J."/>
            <person name="Park H.-J."/>
            <person name="Ramirez L."/>
            <person name="Alfaro M."/>
            <person name="Sun H."/>
            <person name="Tritt A."/>
            <person name="Yoshinaga Y."/>
            <person name="Zwiers L.-H."/>
            <person name="Turgeon B.G."/>
            <person name="Goodwin S.B."/>
            <person name="Spatafora J.W."/>
            <person name="Crous P.W."/>
            <person name="Grigoriev I.V."/>
        </authorList>
    </citation>
    <scope>NUCLEOTIDE SEQUENCE</scope>
    <source>
        <strain evidence="3">CBS 342.82</strain>
    </source>
</reference>
<reference evidence="3" key="3">
    <citation type="submission" date="2025-08" db="UniProtKB">
        <authorList>
            <consortium name="RefSeq"/>
        </authorList>
    </citation>
    <scope>IDENTIFICATION</scope>
    <source>
        <strain evidence="3">CBS 342.82</strain>
    </source>
</reference>
<dbReference type="Proteomes" id="UP000504637">
    <property type="component" value="Unplaced"/>
</dbReference>
<feature type="compositionally biased region" description="Polar residues" evidence="1">
    <location>
        <begin position="91"/>
        <end position="109"/>
    </location>
</feature>
<feature type="compositionally biased region" description="Low complexity" evidence="1">
    <location>
        <begin position="699"/>
        <end position="708"/>
    </location>
</feature>
<protein>
    <recommendedName>
        <fullName evidence="4">Cell wall proline rich protein</fullName>
    </recommendedName>
</protein>
<dbReference type="GeneID" id="54365364"/>
<proteinExistence type="predicted"/>
<feature type="region of interest" description="Disordered" evidence="1">
    <location>
        <begin position="585"/>
        <end position="624"/>
    </location>
</feature>
<feature type="region of interest" description="Disordered" evidence="1">
    <location>
        <begin position="320"/>
        <end position="409"/>
    </location>
</feature>
<reference evidence="3" key="2">
    <citation type="submission" date="2020-04" db="EMBL/GenBank/DDBJ databases">
        <authorList>
            <consortium name="NCBI Genome Project"/>
        </authorList>
    </citation>
    <scope>NUCLEOTIDE SEQUENCE</scope>
    <source>
        <strain evidence="3">CBS 342.82</strain>
    </source>
</reference>
<sequence>MAEVAYSRHHATYSEDVDAFGSNASLLRTAPRIEMMANQDFVFPRTMPSASLEPPSTQSRRPQSFSANHHTFRPPTVEHRRVKSSMPLPSFSFNAADTSGLQAETTSLEPDNEPVAPLTPSKGHKRTTSEFVGGDSRLLGTTAKAPPMPAFTSQPIPIPSNRPTHRHRRSAAISSHDVAAAMRVPESSARLSTSAPNSPVECLPQTEARSDDPFGPTTDAAPERPPSRRQVEFSDKVEFIPRPLSTISSGTEGSLSTRNGHSINDSISSMLSLGTPSPPSTRLAVTTLATTLEAEIDAKSEPSKLPVKRVEREGQWLRTGSLRSGAPRPISAPLSSTVHFPLQDSPIKARESRRAKDAQTRATELERRQSEPVIQPIEHRLTPTMSFEAVPENAQDDRSAQRRSSSRKLKDWAISKIARTSIKKHSRGQSEFLAPAEPMVDALRLAPPPLVIPSATAETDLDAVFGGPVSPRERRAPTSSMFSRLDEITPATSQSSLGKSNGADEEQFMLDLDTALGPFQSPCAGAPKQRRGMHSGRVNREFLTPGIYLPANPNHRRTESAPMLTPFDHGRLSTPALAAMADVFEEDEEEADSSKPERRGSAESDEAGTGVQIIDSDPSSTTDSLVSLDALRNQDGQWGSPRPSTGYPRQMIDMTASLPEHQPSSLVEETIVEESTPCASRHSMHPVEIVYDHEEPRASSFTKSSDSSETPTILPNASDRDTFDTSRPQTSSDTCESPSAYSTPDLSRGQTSFDTSRLGTSASSATDNRTMSSYATTTELSGGCDPRHSVEDVPSLTSSRSTMMSTLHNVLRPSSMHRDFSADDLRPRLSCTTPASSDVLDPSPLSRVGVIDYSPAAEERPRRKRQSIQSLSQLVGVPFVSSRNSAVLSSASASPIDSPMRPQTASNILGTSYAPFHTVRSSVSKDSLNTTDGSQRPVEHLRLKKLMFWKTKGRQSSLPASVTPRPRY</sequence>
<feature type="region of interest" description="Disordered" evidence="1">
    <location>
        <begin position="696"/>
        <end position="799"/>
    </location>
</feature>
<organism evidence="3">
    <name type="scientific">Dissoconium aciculare CBS 342.82</name>
    <dbReference type="NCBI Taxonomy" id="1314786"/>
    <lineage>
        <taxon>Eukaryota</taxon>
        <taxon>Fungi</taxon>
        <taxon>Dikarya</taxon>
        <taxon>Ascomycota</taxon>
        <taxon>Pezizomycotina</taxon>
        <taxon>Dothideomycetes</taxon>
        <taxon>Dothideomycetidae</taxon>
        <taxon>Mycosphaerellales</taxon>
        <taxon>Dissoconiaceae</taxon>
        <taxon>Dissoconium</taxon>
    </lineage>
</organism>
<feature type="region of interest" description="Disordered" evidence="1">
    <location>
        <begin position="146"/>
        <end position="165"/>
    </location>
</feature>
<evidence type="ECO:0000256" key="1">
    <source>
        <dbReference type="SAM" id="MobiDB-lite"/>
    </source>
</evidence>
<dbReference type="OrthoDB" id="5406427at2759"/>
<feature type="region of interest" description="Disordered" evidence="1">
    <location>
        <begin position="46"/>
        <end position="133"/>
    </location>
</feature>
<keyword evidence="2" id="KW-1185">Reference proteome</keyword>
<evidence type="ECO:0008006" key="4">
    <source>
        <dbReference type="Google" id="ProtNLM"/>
    </source>
</evidence>
<feature type="region of interest" description="Disordered" evidence="1">
    <location>
        <begin position="631"/>
        <end position="650"/>
    </location>
</feature>
<dbReference type="RefSeq" id="XP_033460484.1">
    <property type="nucleotide sequence ID" value="XM_033607565.1"/>
</dbReference>
<feature type="compositionally biased region" description="Basic and acidic residues" evidence="1">
    <location>
        <begin position="347"/>
        <end position="370"/>
    </location>
</feature>
<evidence type="ECO:0000313" key="2">
    <source>
        <dbReference type="Proteomes" id="UP000504637"/>
    </source>
</evidence>
<accession>A0A6J3M6C4</accession>
<feature type="compositionally biased region" description="Polar residues" evidence="1">
    <location>
        <begin position="54"/>
        <end position="69"/>
    </location>
</feature>
<gene>
    <name evidence="3" type="ORF">K489DRAFT_409298</name>
</gene>
<feature type="compositionally biased region" description="Low complexity" evidence="1">
    <location>
        <begin position="615"/>
        <end position="624"/>
    </location>
</feature>
<dbReference type="AlphaFoldDB" id="A0A6J3M6C4"/>
<feature type="compositionally biased region" description="Basic and acidic residues" evidence="1">
    <location>
        <begin position="592"/>
        <end position="602"/>
    </location>
</feature>
<name>A0A6J3M6C4_9PEZI</name>
<feature type="region of interest" description="Disordered" evidence="1">
    <location>
        <begin position="186"/>
        <end position="236"/>
    </location>
</feature>
<feature type="compositionally biased region" description="Basic and acidic residues" evidence="1">
    <location>
        <begin position="221"/>
        <end position="236"/>
    </location>
</feature>
<feature type="compositionally biased region" description="Polar residues" evidence="1">
    <location>
        <begin position="725"/>
        <end position="780"/>
    </location>
</feature>
<evidence type="ECO:0000313" key="3">
    <source>
        <dbReference type="RefSeq" id="XP_033460484.1"/>
    </source>
</evidence>